<keyword evidence="6 8" id="KW-1133">Transmembrane helix</keyword>
<feature type="domain" description="Casparian strip membrane protein" evidence="10">
    <location>
        <begin position="160"/>
        <end position="256"/>
    </location>
</feature>
<feature type="transmembrane region" description="Helical" evidence="8">
    <location>
        <begin position="316"/>
        <end position="338"/>
    </location>
</feature>
<dbReference type="PANTHER" id="PTHR33573">
    <property type="entry name" value="CASP-LIKE PROTEIN 4A4"/>
    <property type="match status" value="1"/>
</dbReference>
<evidence type="ECO:0000256" key="7">
    <source>
        <dbReference type="ARBA" id="ARBA00023136"/>
    </source>
</evidence>
<comment type="caution">
    <text evidence="11">The sequence shown here is derived from an EMBL/GenBank/DDBJ whole genome shotgun (WGS) entry which is preliminary data.</text>
</comment>
<comment type="similarity">
    <text evidence="2 8">Belongs to the Casparian strip membrane proteins (CASP) family.</text>
</comment>
<evidence type="ECO:0000256" key="6">
    <source>
        <dbReference type="ARBA" id="ARBA00022989"/>
    </source>
</evidence>
<evidence type="ECO:0000313" key="12">
    <source>
        <dbReference type="Proteomes" id="UP001187192"/>
    </source>
</evidence>
<evidence type="ECO:0000259" key="10">
    <source>
        <dbReference type="Pfam" id="PF04535"/>
    </source>
</evidence>
<accession>A0AA88A0J9</accession>
<evidence type="ECO:0000256" key="9">
    <source>
        <dbReference type="SAM" id="MobiDB-lite"/>
    </source>
</evidence>
<reference evidence="11" key="1">
    <citation type="submission" date="2023-07" db="EMBL/GenBank/DDBJ databases">
        <title>draft genome sequence of fig (Ficus carica).</title>
        <authorList>
            <person name="Takahashi T."/>
            <person name="Nishimura K."/>
        </authorList>
    </citation>
    <scope>NUCLEOTIDE SEQUENCE</scope>
</reference>
<dbReference type="Pfam" id="PF04535">
    <property type="entry name" value="CASP_dom"/>
    <property type="match status" value="2"/>
</dbReference>
<feature type="transmembrane region" description="Helical" evidence="8">
    <location>
        <begin position="280"/>
        <end position="296"/>
    </location>
</feature>
<sequence>MESQAKAQTERPHQQSRGAMKKSSSRNSESSGQMDSPHSPLRFHSPLRSEAGDPPETPPYESPVNSPEKPPDISRAIVAVEKVSLNHYSPDHQKKSHQNATAPAKPPSELIVNKATREEAPTSVAKVGPVAGGSGVEDGGRGRRSDFRSSTGRRPRKEEVLKSAALGFRVIEFVLCLISFSVMAADKTQGWSGDSFDRYKEYRYCLSVNVIAFAYSLFQAYDLAYHLVSGKHVIRHHLCRHFTFFIDQAMTSFVMAVYFDGSLANSSFVGLRRLFSVMKVLAYLLISASSSAATRVDDWQSNWGKDEFTEMASASVGMAFLAFVAFAISSLISGYNLWTDNKVELPPVIWWSSKSPFSLSVEGVNLAAMSGVHWQIHAVRDPYVMWS</sequence>
<dbReference type="PANTHER" id="PTHR33573:SF50">
    <property type="entry name" value="CASP-LIKE PROTEIN 4A3"/>
    <property type="match status" value="1"/>
</dbReference>
<gene>
    <name evidence="11" type="ORF">TIFTF001_015057</name>
</gene>
<feature type="compositionally biased region" description="Basic and acidic residues" evidence="9">
    <location>
        <begin position="138"/>
        <end position="147"/>
    </location>
</feature>
<protein>
    <recommendedName>
        <fullName evidence="8">CASP-like protein</fullName>
    </recommendedName>
</protein>
<keyword evidence="4 8" id="KW-1003">Cell membrane</keyword>
<keyword evidence="12" id="KW-1185">Reference proteome</keyword>
<feature type="region of interest" description="Disordered" evidence="9">
    <location>
        <begin position="1"/>
        <end position="79"/>
    </location>
</feature>
<name>A0AA88A0J9_FICCA</name>
<feature type="domain" description="Casparian strip membrane protein" evidence="10">
    <location>
        <begin position="279"/>
        <end position="325"/>
    </location>
</feature>
<dbReference type="Proteomes" id="UP001187192">
    <property type="component" value="Unassembled WGS sequence"/>
</dbReference>
<keyword evidence="7 8" id="KW-0472">Membrane</keyword>
<feature type="transmembrane region" description="Helical" evidence="8">
    <location>
        <begin position="241"/>
        <end position="259"/>
    </location>
</feature>
<dbReference type="AlphaFoldDB" id="A0AA88A0J9"/>
<dbReference type="InterPro" id="IPR006702">
    <property type="entry name" value="CASP_dom"/>
</dbReference>
<dbReference type="EMBL" id="BTGU01000021">
    <property type="protein sequence ID" value="GMN45873.1"/>
    <property type="molecule type" value="Genomic_DNA"/>
</dbReference>
<evidence type="ECO:0000256" key="8">
    <source>
        <dbReference type="RuleBase" id="RU361233"/>
    </source>
</evidence>
<evidence type="ECO:0000313" key="11">
    <source>
        <dbReference type="EMBL" id="GMN45873.1"/>
    </source>
</evidence>
<evidence type="ECO:0000256" key="5">
    <source>
        <dbReference type="ARBA" id="ARBA00022692"/>
    </source>
</evidence>
<evidence type="ECO:0000256" key="4">
    <source>
        <dbReference type="ARBA" id="ARBA00022475"/>
    </source>
</evidence>
<proteinExistence type="inferred from homology"/>
<feature type="transmembrane region" description="Helical" evidence="8">
    <location>
        <begin position="204"/>
        <end position="221"/>
    </location>
</feature>
<comment type="subunit">
    <text evidence="3 8">Homodimer and heterodimers.</text>
</comment>
<comment type="subcellular location">
    <subcellularLocation>
        <location evidence="1 8">Cell membrane</location>
        <topology evidence="1 8">Multi-pass membrane protein</topology>
    </subcellularLocation>
</comment>
<feature type="region of interest" description="Disordered" evidence="9">
    <location>
        <begin position="117"/>
        <end position="154"/>
    </location>
</feature>
<evidence type="ECO:0000256" key="2">
    <source>
        <dbReference type="ARBA" id="ARBA00007651"/>
    </source>
</evidence>
<organism evidence="11 12">
    <name type="scientific">Ficus carica</name>
    <name type="common">Common fig</name>
    <dbReference type="NCBI Taxonomy" id="3494"/>
    <lineage>
        <taxon>Eukaryota</taxon>
        <taxon>Viridiplantae</taxon>
        <taxon>Streptophyta</taxon>
        <taxon>Embryophyta</taxon>
        <taxon>Tracheophyta</taxon>
        <taxon>Spermatophyta</taxon>
        <taxon>Magnoliopsida</taxon>
        <taxon>eudicotyledons</taxon>
        <taxon>Gunneridae</taxon>
        <taxon>Pentapetalae</taxon>
        <taxon>rosids</taxon>
        <taxon>fabids</taxon>
        <taxon>Rosales</taxon>
        <taxon>Moraceae</taxon>
        <taxon>Ficeae</taxon>
        <taxon>Ficus</taxon>
    </lineage>
</organism>
<dbReference type="GO" id="GO:0005886">
    <property type="term" value="C:plasma membrane"/>
    <property type="evidence" value="ECO:0007669"/>
    <property type="project" value="UniProtKB-SubCell"/>
</dbReference>
<evidence type="ECO:0000256" key="3">
    <source>
        <dbReference type="ARBA" id="ARBA00011489"/>
    </source>
</evidence>
<keyword evidence="5 8" id="KW-0812">Transmembrane</keyword>
<evidence type="ECO:0000256" key="1">
    <source>
        <dbReference type="ARBA" id="ARBA00004651"/>
    </source>
</evidence>